<proteinExistence type="predicted"/>
<name>A0ABX0PJK0_9BURK</name>
<organism evidence="1 2">
    <name type="scientific">Telluria antibiotica</name>
    <dbReference type="NCBI Taxonomy" id="2717319"/>
    <lineage>
        <taxon>Bacteria</taxon>
        <taxon>Pseudomonadati</taxon>
        <taxon>Pseudomonadota</taxon>
        <taxon>Betaproteobacteria</taxon>
        <taxon>Burkholderiales</taxon>
        <taxon>Oxalobacteraceae</taxon>
        <taxon>Telluria group</taxon>
        <taxon>Telluria</taxon>
    </lineage>
</organism>
<dbReference type="Proteomes" id="UP000716322">
    <property type="component" value="Unassembled WGS sequence"/>
</dbReference>
<reference evidence="1 2" key="1">
    <citation type="submission" date="2020-03" db="EMBL/GenBank/DDBJ databases">
        <title>Genome sequence of strain Massilia sp. TW-1.</title>
        <authorList>
            <person name="Chaudhary D.K."/>
        </authorList>
    </citation>
    <scope>NUCLEOTIDE SEQUENCE [LARGE SCALE GENOMIC DNA]</scope>
    <source>
        <strain evidence="1 2">TW-1</strain>
    </source>
</reference>
<dbReference type="EMBL" id="JAAQOM010000025">
    <property type="protein sequence ID" value="NIA57623.1"/>
    <property type="molecule type" value="Genomic_DNA"/>
</dbReference>
<evidence type="ECO:0008006" key="3">
    <source>
        <dbReference type="Google" id="ProtNLM"/>
    </source>
</evidence>
<evidence type="ECO:0000313" key="1">
    <source>
        <dbReference type="EMBL" id="NIA57623.1"/>
    </source>
</evidence>
<protein>
    <recommendedName>
        <fullName evidence="3">ADP-ribosylation/crystallin J1</fullName>
    </recommendedName>
</protein>
<accession>A0ABX0PJK0</accession>
<evidence type="ECO:0000313" key="2">
    <source>
        <dbReference type="Proteomes" id="UP000716322"/>
    </source>
</evidence>
<dbReference type="RefSeq" id="WP_166864579.1">
    <property type="nucleotide sequence ID" value="NZ_JAAQOM010000025.1"/>
</dbReference>
<keyword evidence="2" id="KW-1185">Reference proteome</keyword>
<gene>
    <name evidence="1" type="ORF">HAV22_28760</name>
</gene>
<comment type="caution">
    <text evidence="1">The sequence shown here is derived from an EMBL/GenBank/DDBJ whole genome shotgun (WGS) entry which is preliminary data.</text>
</comment>
<sequence length="118" mass="13816">MENDTVTLYRPTRPQELELVKQSGFKRWPPRLPEQPIFYPVTNEAYAKQIATEWNVPDSGVGYVTLFKVRKAFMDRYAIQKVGGESHTEWWIPAKDLEELNDNIVGEIEVIGEYREKQ</sequence>